<name>A0AAN8UNN2_9MAGN</name>
<feature type="binding site" evidence="1">
    <location>
        <position position="215"/>
    </location>
    <ligand>
        <name>Zn(2+)</name>
        <dbReference type="ChEBI" id="CHEBI:29105"/>
    </ligand>
</feature>
<protein>
    <submittedName>
        <fullName evidence="2">Methyladenine glycosylase</fullName>
    </submittedName>
</protein>
<dbReference type="EMBL" id="JBAMMX010000025">
    <property type="protein sequence ID" value="KAK6915126.1"/>
    <property type="molecule type" value="Genomic_DNA"/>
</dbReference>
<dbReference type="PANTHER" id="PTHR31116">
    <property type="entry name" value="OS04G0501200 PROTEIN"/>
    <property type="match status" value="1"/>
</dbReference>
<gene>
    <name evidence="2" type="ORF">RJ641_020243</name>
</gene>
<reference evidence="2 3" key="1">
    <citation type="submission" date="2023-12" db="EMBL/GenBank/DDBJ databases">
        <title>A high-quality genome assembly for Dillenia turbinata (Dilleniales).</title>
        <authorList>
            <person name="Chanderbali A."/>
        </authorList>
    </citation>
    <scope>NUCLEOTIDE SEQUENCE [LARGE SCALE GENOMIC DNA]</scope>
    <source>
        <strain evidence="2">LSX21</strain>
        <tissue evidence="2">Leaf</tissue>
    </source>
</reference>
<sequence>MINFVCNLLIENSKHYTCLINQFPAIHVMLLFMMKNGEFREVFLDFDPAAVSKLSEKRIATPGSLASSLLSEQKLRAIIENAHLICKVRRCREKDYFEGLVFSKGSMEQGMDPLIATSDGHAVWGFGISSHGRSASRWEMIINEFGSFNNYIWSFVNNKPIVNQFKYPRQIPIKSAKADAISKDMVRRGFRSVSPTVIYSFMQVVGLTNDHLTSCFRFPECIAAADPAGKNDALSSNVEAKDSEDTTGLGLPRAMRDLTITLDR</sequence>
<accession>A0AAN8UNN2</accession>
<dbReference type="SUPFAM" id="SSF48150">
    <property type="entry name" value="DNA-glycosylase"/>
    <property type="match status" value="2"/>
</dbReference>
<keyword evidence="3" id="KW-1185">Reference proteome</keyword>
<keyword evidence="1" id="KW-0479">Metal-binding</keyword>
<dbReference type="GO" id="GO:0046872">
    <property type="term" value="F:metal ion binding"/>
    <property type="evidence" value="ECO:0007669"/>
    <property type="project" value="UniProtKB-KW"/>
</dbReference>
<dbReference type="Pfam" id="PF03352">
    <property type="entry name" value="Adenine_glyco"/>
    <property type="match status" value="2"/>
</dbReference>
<dbReference type="GO" id="GO:0008725">
    <property type="term" value="F:DNA-3-methyladenine glycosylase activity"/>
    <property type="evidence" value="ECO:0007669"/>
    <property type="project" value="InterPro"/>
</dbReference>
<evidence type="ECO:0000256" key="1">
    <source>
        <dbReference type="PIRSR" id="PIRSR605019-1"/>
    </source>
</evidence>
<evidence type="ECO:0000313" key="3">
    <source>
        <dbReference type="Proteomes" id="UP001370490"/>
    </source>
</evidence>
<dbReference type="InterPro" id="IPR011257">
    <property type="entry name" value="DNA_glycosylase"/>
</dbReference>
<dbReference type="InterPro" id="IPR005019">
    <property type="entry name" value="Adenine_glyco"/>
</dbReference>
<dbReference type="AlphaFoldDB" id="A0AAN8UNN2"/>
<organism evidence="2 3">
    <name type="scientific">Dillenia turbinata</name>
    <dbReference type="NCBI Taxonomy" id="194707"/>
    <lineage>
        <taxon>Eukaryota</taxon>
        <taxon>Viridiplantae</taxon>
        <taxon>Streptophyta</taxon>
        <taxon>Embryophyta</taxon>
        <taxon>Tracheophyta</taxon>
        <taxon>Spermatophyta</taxon>
        <taxon>Magnoliopsida</taxon>
        <taxon>eudicotyledons</taxon>
        <taxon>Gunneridae</taxon>
        <taxon>Pentapetalae</taxon>
        <taxon>Dilleniales</taxon>
        <taxon>Dilleniaceae</taxon>
        <taxon>Dillenia</taxon>
    </lineage>
</organism>
<dbReference type="GO" id="GO:0006284">
    <property type="term" value="P:base-excision repair"/>
    <property type="evidence" value="ECO:0007669"/>
    <property type="project" value="InterPro"/>
</dbReference>
<dbReference type="Gene3D" id="1.10.340.30">
    <property type="entry name" value="Hypothetical protein, domain 2"/>
    <property type="match status" value="1"/>
</dbReference>
<evidence type="ECO:0000313" key="2">
    <source>
        <dbReference type="EMBL" id="KAK6915126.1"/>
    </source>
</evidence>
<proteinExistence type="predicted"/>
<keyword evidence="1" id="KW-0862">Zinc</keyword>
<dbReference type="Proteomes" id="UP001370490">
    <property type="component" value="Unassembled WGS sequence"/>
</dbReference>
<dbReference type="PANTHER" id="PTHR31116:SF5">
    <property type="entry name" value="OS06G0649800 PROTEIN"/>
    <property type="match status" value="1"/>
</dbReference>
<feature type="binding site" evidence="1">
    <location>
        <position position="211"/>
    </location>
    <ligand>
        <name>Zn(2+)</name>
        <dbReference type="ChEBI" id="CHEBI:29105"/>
    </ligand>
</feature>
<comment type="caution">
    <text evidence="2">The sequence shown here is derived from an EMBL/GenBank/DDBJ whole genome shotgun (WGS) entry which is preliminary data.</text>
</comment>